<gene>
    <name evidence="1" type="ORF">SDC9_37931</name>
</gene>
<accession>A0A644VKI6</accession>
<comment type="caution">
    <text evidence="1">The sequence shown here is derived from an EMBL/GenBank/DDBJ whole genome shotgun (WGS) entry which is preliminary data.</text>
</comment>
<proteinExistence type="predicted"/>
<dbReference type="SUPFAM" id="SSF55008">
    <property type="entry name" value="HMA, heavy metal-associated domain"/>
    <property type="match status" value="1"/>
</dbReference>
<dbReference type="CDD" id="cd00371">
    <property type="entry name" value="HMA"/>
    <property type="match status" value="1"/>
</dbReference>
<dbReference type="InterPro" id="IPR036163">
    <property type="entry name" value="HMA_dom_sf"/>
</dbReference>
<reference evidence="1" key="1">
    <citation type="submission" date="2019-08" db="EMBL/GenBank/DDBJ databases">
        <authorList>
            <person name="Kucharzyk K."/>
            <person name="Murdoch R.W."/>
            <person name="Higgins S."/>
            <person name="Loffler F."/>
        </authorList>
    </citation>
    <scope>NUCLEOTIDE SEQUENCE</scope>
</reference>
<name>A0A644VKI6_9ZZZZ</name>
<sequence length="82" mass="9241">MYSTFYVSKSQCMSCNNEVLKQLGTLQGVFGAEMDRIDGKIVIHHTDEISRATIGKKLDELGWKETETNKEEDEPSVWGCAL</sequence>
<organism evidence="1">
    <name type="scientific">bioreactor metagenome</name>
    <dbReference type="NCBI Taxonomy" id="1076179"/>
    <lineage>
        <taxon>unclassified sequences</taxon>
        <taxon>metagenomes</taxon>
        <taxon>ecological metagenomes</taxon>
    </lineage>
</organism>
<dbReference type="Gene3D" id="3.30.70.100">
    <property type="match status" value="1"/>
</dbReference>
<evidence type="ECO:0000313" key="1">
    <source>
        <dbReference type="EMBL" id="MPL91848.1"/>
    </source>
</evidence>
<dbReference type="GO" id="GO:0046872">
    <property type="term" value="F:metal ion binding"/>
    <property type="evidence" value="ECO:0007669"/>
    <property type="project" value="InterPro"/>
</dbReference>
<dbReference type="EMBL" id="VSSQ01000341">
    <property type="protein sequence ID" value="MPL91848.1"/>
    <property type="molecule type" value="Genomic_DNA"/>
</dbReference>
<dbReference type="AlphaFoldDB" id="A0A644VKI6"/>
<dbReference type="InterPro" id="IPR006121">
    <property type="entry name" value="HMA_dom"/>
</dbReference>
<evidence type="ECO:0008006" key="2">
    <source>
        <dbReference type="Google" id="ProtNLM"/>
    </source>
</evidence>
<protein>
    <recommendedName>
        <fullName evidence="2">HMA domain-containing protein</fullName>
    </recommendedName>
</protein>